<feature type="chain" id="PRO_5046541554" description="PEP-CTERM sorting domain-containing protein" evidence="1">
    <location>
        <begin position="28"/>
        <end position="191"/>
    </location>
</feature>
<gene>
    <name evidence="2" type="ORF">H6G59_15630</name>
</gene>
<comment type="caution">
    <text evidence="2">The sequence shown here is derived from an EMBL/GenBank/DDBJ whole genome shotgun (WGS) entry which is preliminary data.</text>
</comment>
<reference evidence="2 3" key="1">
    <citation type="journal article" date="2020" name="ISME J.">
        <title>Comparative genomics reveals insights into cyanobacterial evolution and habitat adaptation.</title>
        <authorList>
            <person name="Chen M.Y."/>
            <person name="Teng W.K."/>
            <person name="Zhao L."/>
            <person name="Hu C.X."/>
            <person name="Zhou Y.K."/>
            <person name="Han B.P."/>
            <person name="Song L.R."/>
            <person name="Shu W.S."/>
        </authorList>
    </citation>
    <scope>NUCLEOTIDE SEQUENCE [LARGE SCALE GENOMIC DNA]</scope>
    <source>
        <strain evidence="2 3">FACHB-196</strain>
    </source>
</reference>
<keyword evidence="1" id="KW-0732">Signal</keyword>
<protein>
    <recommendedName>
        <fullName evidence="4">PEP-CTERM sorting domain-containing protein</fullName>
    </recommendedName>
</protein>
<keyword evidence="3" id="KW-1185">Reference proteome</keyword>
<organism evidence="2 3">
    <name type="scientific">Anabaena lutea FACHB-196</name>
    <dbReference type="NCBI Taxonomy" id="2692881"/>
    <lineage>
        <taxon>Bacteria</taxon>
        <taxon>Bacillati</taxon>
        <taxon>Cyanobacteriota</taxon>
        <taxon>Cyanophyceae</taxon>
        <taxon>Nostocales</taxon>
        <taxon>Nostocaceae</taxon>
        <taxon>Anabaena</taxon>
    </lineage>
</organism>
<name>A0ABR8FJC3_9NOST</name>
<dbReference type="Proteomes" id="UP000640531">
    <property type="component" value="Unassembled WGS sequence"/>
</dbReference>
<evidence type="ECO:0000256" key="1">
    <source>
        <dbReference type="SAM" id="SignalP"/>
    </source>
</evidence>
<feature type="signal peptide" evidence="1">
    <location>
        <begin position="1"/>
        <end position="27"/>
    </location>
</feature>
<evidence type="ECO:0000313" key="3">
    <source>
        <dbReference type="Proteomes" id="UP000640531"/>
    </source>
</evidence>
<accession>A0ABR8FJC3</accession>
<sequence>MKLSQILPLVVCSAAAGILASMSPAKALDFNFTLSSTVNTNIATGTIYGLTDNATSSASQITINSLTWSSSVFTPLPFSINIGGASQNSFTVSGGTLTGAAFQLSNGNYDVYLNGQGQTVNVVNDFNNGALNFDGFSGVTYTPVSAAVPFDIPGGATIPTVGSLLALGAMRKAKKRLAAKTLVVKPVETVV</sequence>
<proteinExistence type="predicted"/>
<dbReference type="RefSeq" id="WP_190715981.1">
    <property type="nucleotide sequence ID" value="NZ_JACJST010000014.1"/>
</dbReference>
<dbReference type="EMBL" id="JACJST010000014">
    <property type="protein sequence ID" value="MBD2569302.1"/>
    <property type="molecule type" value="Genomic_DNA"/>
</dbReference>
<evidence type="ECO:0008006" key="4">
    <source>
        <dbReference type="Google" id="ProtNLM"/>
    </source>
</evidence>
<evidence type="ECO:0000313" key="2">
    <source>
        <dbReference type="EMBL" id="MBD2569302.1"/>
    </source>
</evidence>